<dbReference type="CDD" id="cd00075">
    <property type="entry name" value="HATPase"/>
    <property type="match status" value="1"/>
</dbReference>
<dbReference type="InterPro" id="IPR003594">
    <property type="entry name" value="HATPase_dom"/>
</dbReference>
<keyword evidence="3" id="KW-0157">Chromophore</keyword>
<dbReference type="InterPro" id="IPR004358">
    <property type="entry name" value="Sig_transdc_His_kin-like_C"/>
</dbReference>
<dbReference type="AlphaFoldDB" id="A0A9R1CVR2"/>
<evidence type="ECO:0000313" key="8">
    <source>
        <dbReference type="Proteomes" id="UP001139494"/>
    </source>
</evidence>
<evidence type="ECO:0000259" key="4">
    <source>
        <dbReference type="PROSITE" id="PS50109"/>
    </source>
</evidence>
<dbReference type="SMART" id="SM00091">
    <property type="entry name" value="PAS"/>
    <property type="match status" value="3"/>
</dbReference>
<dbReference type="PROSITE" id="PS50109">
    <property type="entry name" value="HIS_KIN"/>
    <property type="match status" value="1"/>
</dbReference>
<gene>
    <name evidence="7" type="ORF">KM295_14430</name>
</gene>
<dbReference type="GO" id="GO:0016772">
    <property type="term" value="F:transferase activity, transferring phosphorus-containing groups"/>
    <property type="evidence" value="ECO:0007669"/>
    <property type="project" value="InterPro"/>
</dbReference>
<dbReference type="InterPro" id="IPR000014">
    <property type="entry name" value="PAS"/>
</dbReference>
<dbReference type="InterPro" id="IPR013767">
    <property type="entry name" value="PAS_fold"/>
</dbReference>
<evidence type="ECO:0000313" key="7">
    <source>
        <dbReference type="EMBL" id="MCQ4334653.1"/>
    </source>
</evidence>
<evidence type="ECO:0000256" key="1">
    <source>
        <dbReference type="ARBA" id="ARBA00022630"/>
    </source>
</evidence>
<feature type="domain" description="PAC" evidence="6">
    <location>
        <begin position="458"/>
        <end position="512"/>
    </location>
</feature>
<proteinExistence type="predicted"/>
<dbReference type="PRINTS" id="PR00344">
    <property type="entry name" value="BCTRLSENSOR"/>
</dbReference>
<dbReference type="PANTHER" id="PTHR47429:SF2">
    <property type="entry name" value="PROTEIN TWIN LOV 1"/>
    <property type="match status" value="1"/>
</dbReference>
<dbReference type="Proteomes" id="UP001139494">
    <property type="component" value="Unassembled WGS sequence"/>
</dbReference>
<feature type="domain" description="PAS" evidence="5">
    <location>
        <begin position="141"/>
        <end position="212"/>
    </location>
</feature>
<accession>A0A9R1CVR2</accession>
<dbReference type="SUPFAM" id="SSF55874">
    <property type="entry name" value="ATPase domain of HSP90 chaperone/DNA topoisomerase II/histidine kinase"/>
    <property type="match status" value="1"/>
</dbReference>
<keyword evidence="8" id="KW-1185">Reference proteome</keyword>
<dbReference type="InterPro" id="IPR001610">
    <property type="entry name" value="PAC"/>
</dbReference>
<organism evidence="7 8">
    <name type="scientific">Natronomonas aquatica</name>
    <dbReference type="NCBI Taxonomy" id="2841590"/>
    <lineage>
        <taxon>Archaea</taxon>
        <taxon>Methanobacteriati</taxon>
        <taxon>Methanobacteriota</taxon>
        <taxon>Stenosarchaea group</taxon>
        <taxon>Halobacteria</taxon>
        <taxon>Halobacteriales</taxon>
        <taxon>Natronomonadaceae</taxon>
        <taxon>Natronomonas</taxon>
    </lineage>
</organism>
<evidence type="ECO:0000256" key="2">
    <source>
        <dbReference type="ARBA" id="ARBA00022643"/>
    </source>
</evidence>
<keyword evidence="2" id="KW-0288">FMN</keyword>
<dbReference type="InterPro" id="IPR000700">
    <property type="entry name" value="PAS-assoc_C"/>
</dbReference>
<reference evidence="7" key="1">
    <citation type="journal article" date="2023" name="Front. Microbiol.">
        <title>Genomic-based phylogenetic and metabolic analyses of the genus Natronomonas, and description of Natronomonas aquatica sp. nov.</title>
        <authorList>
            <person name="Garcia-Roldan A."/>
            <person name="Duran-Viseras A."/>
            <person name="de la Haba R.R."/>
            <person name="Corral P."/>
            <person name="Sanchez-Porro C."/>
            <person name="Ventosa A."/>
        </authorList>
    </citation>
    <scope>NUCLEOTIDE SEQUENCE</scope>
    <source>
        <strain evidence="7">F2-12</strain>
    </source>
</reference>
<evidence type="ECO:0000259" key="6">
    <source>
        <dbReference type="PROSITE" id="PS50113"/>
    </source>
</evidence>
<dbReference type="NCBIfam" id="TIGR00229">
    <property type="entry name" value="sensory_box"/>
    <property type="match status" value="3"/>
</dbReference>
<feature type="domain" description="Histidine kinase" evidence="4">
    <location>
        <begin position="516"/>
        <end position="727"/>
    </location>
</feature>
<dbReference type="PROSITE" id="PS50112">
    <property type="entry name" value="PAS"/>
    <property type="match status" value="3"/>
</dbReference>
<dbReference type="GO" id="GO:0006355">
    <property type="term" value="P:regulation of DNA-templated transcription"/>
    <property type="evidence" value="ECO:0007669"/>
    <property type="project" value="InterPro"/>
</dbReference>
<dbReference type="CDD" id="cd00130">
    <property type="entry name" value="PAS"/>
    <property type="match status" value="3"/>
</dbReference>
<dbReference type="RefSeq" id="WP_256030722.1">
    <property type="nucleotide sequence ID" value="NZ_JAHLKM010000031.1"/>
</dbReference>
<protein>
    <submittedName>
        <fullName evidence="7">PAS domain S-box protein</fullName>
    </submittedName>
</protein>
<dbReference type="Pfam" id="PF13426">
    <property type="entry name" value="PAS_9"/>
    <property type="match status" value="1"/>
</dbReference>
<dbReference type="Gene3D" id="3.30.565.10">
    <property type="entry name" value="Histidine kinase-like ATPase, C-terminal domain"/>
    <property type="match status" value="1"/>
</dbReference>
<dbReference type="Gene3D" id="3.30.450.20">
    <property type="entry name" value="PAS domain"/>
    <property type="match status" value="3"/>
</dbReference>
<dbReference type="InterPro" id="IPR036890">
    <property type="entry name" value="HATPase_C_sf"/>
</dbReference>
<comment type="caution">
    <text evidence="7">The sequence shown here is derived from an EMBL/GenBank/DDBJ whole genome shotgun (WGS) entry which is preliminary data.</text>
</comment>
<dbReference type="PROSITE" id="PS50113">
    <property type="entry name" value="PAC"/>
    <property type="match status" value="2"/>
</dbReference>
<sequence length="740" mass="82637">MTGQPSNQDSDRHTIQLLVHGDSDKDALEEFLDDRYDVIDAETLQTADCYVVGEQMVPTYRDALREHKKAEHPTFTPVLLIQQEGSRGTVPLPSEQNGEGLPLIDEVMSAPIDRLTLFRRVGNLLARHEQSVELSDRYEDIQTRFQRLFNSTNDALFVVAPSGGEITECNPAACGLLGYTREELLAESITDVTHADDRQRFQSLLETVQVAGQGSTDGITCQTKDGEKRQLEVSAATLEESEQSPIILSARDVTERKAYEQELELKSQAMGEAPVGISISDPDREDNPMVYVNEGFEALTGYSKAEAIGRNCRFLQGEATREEPVAEMREAIDTAQPVSVELRNYRKDGSQFWNRVTIAPVRDDTGTVTNYVGFQEDVSERKEREQDLQLFKKAVENAGHTVFITDREGTIEYVNPTFEKRTGYTSAEAVGRTPGILKSDKQDDEFYERMWRTILAGDQWEANLINRRKSGELYHVDQVISPITNGGGEITHFVTIELDVTTRRLRQQQLEVLNRVLRHNLRNGTNVIEGNAAMLRDAIDDEDLKKQAKAIEKRASSLANLSDQAGTVRSLFEHQSPAGETCDITRVVTEVVEEVSETYPDAEFVTDEHDSIHARGGSPLKTALLEILKNAIIHNDQPTPEVTVVISRSIEDRAGEWAEIVIADNGPGIPENEQKTIESGEETPLQHGTGLGLWIVYWAVSLLGGEVTLEDNSPRGTRVVLNLPKESMDPSRRVMPVDHR</sequence>
<evidence type="ECO:0000259" key="5">
    <source>
        <dbReference type="PROSITE" id="PS50112"/>
    </source>
</evidence>
<feature type="domain" description="PAC" evidence="6">
    <location>
        <begin position="338"/>
        <end position="390"/>
    </location>
</feature>
<evidence type="ECO:0000256" key="3">
    <source>
        <dbReference type="ARBA" id="ARBA00022991"/>
    </source>
</evidence>
<dbReference type="SMART" id="SM00387">
    <property type="entry name" value="HATPase_c"/>
    <property type="match status" value="1"/>
</dbReference>
<dbReference type="Pfam" id="PF02518">
    <property type="entry name" value="HATPase_c"/>
    <property type="match status" value="1"/>
</dbReference>
<dbReference type="InterPro" id="IPR035965">
    <property type="entry name" value="PAS-like_dom_sf"/>
</dbReference>
<dbReference type="InterPro" id="IPR005467">
    <property type="entry name" value="His_kinase_dom"/>
</dbReference>
<keyword evidence="1" id="KW-0285">Flavoprotein</keyword>
<dbReference type="SUPFAM" id="SSF55785">
    <property type="entry name" value="PYP-like sensor domain (PAS domain)"/>
    <property type="match status" value="3"/>
</dbReference>
<dbReference type="SMART" id="SM00086">
    <property type="entry name" value="PAC"/>
    <property type="match status" value="3"/>
</dbReference>
<feature type="domain" description="PAS" evidence="5">
    <location>
        <begin position="262"/>
        <end position="339"/>
    </location>
</feature>
<dbReference type="Pfam" id="PF00989">
    <property type="entry name" value="PAS"/>
    <property type="match status" value="2"/>
</dbReference>
<dbReference type="EMBL" id="JAHLKM010000031">
    <property type="protein sequence ID" value="MCQ4334653.1"/>
    <property type="molecule type" value="Genomic_DNA"/>
</dbReference>
<name>A0A9R1CVR2_9EURY</name>
<dbReference type="PANTHER" id="PTHR47429">
    <property type="entry name" value="PROTEIN TWIN LOV 1"/>
    <property type="match status" value="1"/>
</dbReference>
<feature type="domain" description="PAS" evidence="5">
    <location>
        <begin position="387"/>
        <end position="458"/>
    </location>
</feature>